<dbReference type="InterPro" id="IPR054187">
    <property type="entry name" value="DUF6892"/>
</dbReference>
<dbReference type="RefSeq" id="WP_039887682.1">
    <property type="nucleotide sequence ID" value="NZ_CP012543.1"/>
</dbReference>
<name>A0A6G5QQK3_CAMRE</name>
<gene>
    <name evidence="3" type="ORF">CRECT_2416</name>
</gene>
<evidence type="ECO:0000313" key="3">
    <source>
        <dbReference type="EMBL" id="QCD47995.1"/>
    </source>
</evidence>
<feature type="domain" description="DUF7738" evidence="2">
    <location>
        <begin position="14"/>
        <end position="117"/>
    </location>
</feature>
<dbReference type="EMBL" id="CP012543">
    <property type="protein sequence ID" value="QCD47995.1"/>
    <property type="molecule type" value="Genomic_DNA"/>
</dbReference>
<dbReference type="InterPro" id="IPR056640">
    <property type="entry name" value="DUF7738"/>
</dbReference>
<organism evidence="3 4">
    <name type="scientific">Campylobacter rectus</name>
    <name type="common">Wolinella recta</name>
    <dbReference type="NCBI Taxonomy" id="203"/>
    <lineage>
        <taxon>Bacteria</taxon>
        <taxon>Pseudomonadati</taxon>
        <taxon>Campylobacterota</taxon>
        <taxon>Epsilonproteobacteria</taxon>
        <taxon>Campylobacterales</taxon>
        <taxon>Campylobacteraceae</taxon>
        <taxon>Campylobacter</taxon>
    </lineage>
</organism>
<accession>A0A6G5QQK3</accession>
<reference evidence="3 4" key="1">
    <citation type="submission" date="2016-07" db="EMBL/GenBank/DDBJ databases">
        <title>Comparative genomics of the Campylobacter concisus group.</title>
        <authorList>
            <person name="Miller W.G."/>
            <person name="Yee E."/>
            <person name="Chapman M.H."/>
            <person name="Huynh S."/>
            <person name="Bono J.L."/>
            <person name="On S.L.W."/>
            <person name="StLeger J."/>
            <person name="Foster G."/>
            <person name="Parker C.T."/>
        </authorList>
    </citation>
    <scope>NUCLEOTIDE SEQUENCE [LARGE SCALE GENOMIC DNA]</scope>
    <source>
        <strain evidence="3 4">ATCC 33238</strain>
    </source>
</reference>
<feature type="domain" description="DUF6892" evidence="1">
    <location>
        <begin position="204"/>
        <end position="336"/>
    </location>
</feature>
<evidence type="ECO:0000259" key="1">
    <source>
        <dbReference type="Pfam" id="PF21832"/>
    </source>
</evidence>
<proteinExistence type="predicted"/>
<evidence type="ECO:0000313" key="4">
    <source>
        <dbReference type="Proteomes" id="UP000502377"/>
    </source>
</evidence>
<dbReference type="Pfam" id="PF24880">
    <property type="entry name" value="DUF7738"/>
    <property type="match status" value="1"/>
</dbReference>
<dbReference type="KEGG" id="crx:CRECT_2416"/>
<dbReference type="AlphaFoldDB" id="A0A6G5QQK3"/>
<protein>
    <submittedName>
        <fullName evidence="3">Uncharacterized protein</fullName>
    </submittedName>
</protein>
<dbReference type="Pfam" id="PF21832">
    <property type="entry name" value="DUF6892"/>
    <property type="match status" value="1"/>
</dbReference>
<evidence type="ECO:0000259" key="2">
    <source>
        <dbReference type="Pfam" id="PF24880"/>
    </source>
</evidence>
<sequence length="338" mass="38016">MGLFDIFKKQKFDVDVRSDGIFIGGVNCEFDLAKFNEALGQPRVIDDVEGKSRYFWDEAGIFAFVRADELAEPKLTEMILMLEVAKGVQHEVPRELYGGAFTLEGRPPLEAVSEQELRSAYIFLELSLGKFEVSLALAQAVQERIDAMDFAERFAKRDTDEIADIVRAAKMPIGRVCINQKAKKVKCKPSDKFKLPCAAGETLLFKNFNFKIAVMNELMYEKALLQPKFDVFEYCEERGIDPYADFGALPQAKKWFKDYPVPANLAEQVSELYLDGGNEIYLQIAPDWDGEDELFDIKNIDAAELAPFVNLKKIETSGIGISKKARKACEDAGITVVD</sequence>
<dbReference type="Proteomes" id="UP000502377">
    <property type="component" value="Chromosome"/>
</dbReference>